<keyword evidence="2" id="KW-0812">Transmembrane</keyword>
<organism evidence="4">
    <name type="scientific">marine metagenome</name>
    <dbReference type="NCBI Taxonomy" id="408172"/>
    <lineage>
        <taxon>unclassified sequences</taxon>
        <taxon>metagenomes</taxon>
        <taxon>ecological metagenomes</taxon>
    </lineage>
</organism>
<protein>
    <recommendedName>
        <fullName evidence="3">Cytoskeleton protein RodZ-like C-terminal domain-containing protein</fullName>
    </recommendedName>
</protein>
<dbReference type="EMBL" id="UINC01000976">
    <property type="protein sequence ID" value="SUZ66142.1"/>
    <property type="molecule type" value="Genomic_DNA"/>
</dbReference>
<keyword evidence="2" id="KW-0472">Membrane</keyword>
<dbReference type="PANTHER" id="PTHR34475:SF1">
    <property type="entry name" value="CYTOSKELETON PROTEIN RODZ"/>
    <property type="match status" value="1"/>
</dbReference>
<feature type="domain" description="Cytoskeleton protein RodZ-like C-terminal" evidence="3">
    <location>
        <begin position="265"/>
        <end position="323"/>
    </location>
</feature>
<dbReference type="Gene3D" id="1.10.260.40">
    <property type="entry name" value="lambda repressor-like DNA-binding domains"/>
    <property type="match status" value="1"/>
</dbReference>
<dbReference type="InterPro" id="IPR025194">
    <property type="entry name" value="RodZ-like_C"/>
</dbReference>
<feature type="compositionally biased region" description="Acidic residues" evidence="1">
    <location>
        <begin position="19"/>
        <end position="32"/>
    </location>
</feature>
<evidence type="ECO:0000313" key="4">
    <source>
        <dbReference type="EMBL" id="SUZ66142.1"/>
    </source>
</evidence>
<dbReference type="AlphaFoldDB" id="A0A381PGN8"/>
<dbReference type="Pfam" id="PF13413">
    <property type="entry name" value="HTH_25"/>
    <property type="match status" value="1"/>
</dbReference>
<dbReference type="InterPro" id="IPR050400">
    <property type="entry name" value="Bact_Cytoskel_RodZ"/>
</dbReference>
<reference evidence="4" key="1">
    <citation type="submission" date="2018-05" db="EMBL/GenBank/DDBJ databases">
        <authorList>
            <person name="Lanie J.A."/>
            <person name="Ng W.-L."/>
            <person name="Kazmierczak K.M."/>
            <person name="Andrzejewski T.M."/>
            <person name="Davidsen T.M."/>
            <person name="Wayne K.J."/>
            <person name="Tettelin H."/>
            <person name="Glass J.I."/>
            <person name="Rusch D."/>
            <person name="Podicherti R."/>
            <person name="Tsui H.-C.T."/>
            <person name="Winkler M.E."/>
        </authorList>
    </citation>
    <scope>NUCLEOTIDE SEQUENCE</scope>
</reference>
<feature type="region of interest" description="Disordered" evidence="1">
    <location>
        <begin position="1"/>
        <end position="32"/>
    </location>
</feature>
<feature type="transmembrane region" description="Helical" evidence="2">
    <location>
        <begin position="150"/>
        <end position="169"/>
    </location>
</feature>
<proteinExistence type="predicted"/>
<keyword evidence="2" id="KW-1133">Transmembrane helix</keyword>
<sequence length="340" mass="38564">MPRKTIKKTAQQNEHPVPQEEENIPQEEENIPQEEESLQLLCQKIREARISKELSLESISGHLHISVRILKAIEDGNPKNGPTPVFFRGMARTYCQFLELDKTGIVEKIDNLLKVEGLDDKINTRNITKGHVRWRPNQFARNDSHPIRNAITILIILLAGYLFYSLYFVQESFSLAEDNATNPQQSVVEEEVATEPEQSVVAKIQETAVAADSTQEVANDKPEVQEEVQEESTEVATVDEKQVETAKSIEQVIIQTPVEPLTLEVEASEGTWVSISVDGNDIEDYRIEADEIQQWEAKENYLLTLGNTRVVRVLLNGREIETNRTNQLLTDWVVDANLLP</sequence>
<dbReference type="Pfam" id="PF13464">
    <property type="entry name" value="RodZ_C"/>
    <property type="match status" value="1"/>
</dbReference>
<evidence type="ECO:0000256" key="1">
    <source>
        <dbReference type="SAM" id="MobiDB-lite"/>
    </source>
</evidence>
<evidence type="ECO:0000256" key="2">
    <source>
        <dbReference type="SAM" id="Phobius"/>
    </source>
</evidence>
<dbReference type="PANTHER" id="PTHR34475">
    <property type="match status" value="1"/>
</dbReference>
<name>A0A381PGN8_9ZZZZ</name>
<gene>
    <name evidence="4" type="ORF">METZ01_LOCUS18996</name>
</gene>
<dbReference type="GO" id="GO:0003677">
    <property type="term" value="F:DNA binding"/>
    <property type="evidence" value="ECO:0007669"/>
    <property type="project" value="InterPro"/>
</dbReference>
<dbReference type="InterPro" id="IPR010982">
    <property type="entry name" value="Lambda_DNA-bd_dom_sf"/>
</dbReference>
<accession>A0A381PGN8</accession>
<evidence type="ECO:0000259" key="3">
    <source>
        <dbReference type="Pfam" id="PF13464"/>
    </source>
</evidence>